<keyword evidence="4 7" id="KW-1133">Transmembrane helix</keyword>
<evidence type="ECO:0000256" key="5">
    <source>
        <dbReference type="ARBA" id="ARBA00023136"/>
    </source>
</evidence>
<feature type="transmembrane region" description="Helical" evidence="7">
    <location>
        <begin position="38"/>
        <end position="59"/>
    </location>
</feature>
<comment type="caution">
    <text evidence="8">The sequence shown here is derived from an EMBL/GenBank/DDBJ whole genome shotgun (WGS) entry which is preliminary data.</text>
</comment>
<name>A0ABV9FTA4_9NOCA</name>
<reference evidence="9" key="1">
    <citation type="journal article" date="2019" name="Int. J. Syst. Evol. Microbiol.">
        <title>The Global Catalogue of Microorganisms (GCM) 10K type strain sequencing project: providing services to taxonomists for standard genome sequencing and annotation.</title>
        <authorList>
            <consortium name="The Broad Institute Genomics Platform"/>
            <consortium name="The Broad Institute Genome Sequencing Center for Infectious Disease"/>
            <person name="Wu L."/>
            <person name="Ma J."/>
        </authorList>
    </citation>
    <scope>NUCLEOTIDE SEQUENCE [LARGE SCALE GENOMIC DNA]</scope>
    <source>
        <strain evidence="9">CCUG 54520</strain>
    </source>
</reference>
<keyword evidence="3 7" id="KW-0812">Transmembrane</keyword>
<gene>
    <name evidence="8" type="ORF">ACFO6S_16245</name>
</gene>
<dbReference type="Pfam" id="PF02653">
    <property type="entry name" value="BPD_transp_2"/>
    <property type="match status" value="1"/>
</dbReference>
<feature type="transmembrane region" description="Helical" evidence="7">
    <location>
        <begin position="263"/>
        <end position="283"/>
    </location>
</feature>
<dbReference type="EMBL" id="JBHSFO010000009">
    <property type="protein sequence ID" value="MFC4605250.1"/>
    <property type="molecule type" value="Genomic_DNA"/>
</dbReference>
<dbReference type="PANTHER" id="PTHR30482">
    <property type="entry name" value="HIGH-AFFINITY BRANCHED-CHAIN AMINO ACID TRANSPORT SYSTEM PERMEASE"/>
    <property type="match status" value="1"/>
</dbReference>
<dbReference type="InterPro" id="IPR043428">
    <property type="entry name" value="LivM-like"/>
</dbReference>
<dbReference type="RefSeq" id="WP_378418674.1">
    <property type="nucleotide sequence ID" value="NZ_JBHSFO010000009.1"/>
</dbReference>
<keyword evidence="2" id="KW-1003">Cell membrane</keyword>
<sequence length="355" mass="36740">MTVTTRFSGADGSPGAASPPGAADTAAPQARRRMLSGIAVETAITLTVVAVVLAWMGPSLYRQDLVFLAATYSLIALGMYIPFVMAGSLSMAYSAYAAIGAYGVALISVRTGLSMWWGWILGALVAAVVAVVLSLATQKLSGFYLAAVTLLFGMAFEHWLIDGPAFTGGSAGISGVEALTLFGWQPPRYTLVVLAILFVCLIAVVVDRLRKSVWGLTLRASRDNKNLARSSGVNPAHLTVVALAIGAAIASTGGSLFTVSVQAVTPETFTLSIVFLAIFMPIIGGRNSAWGAPLGAVIVVVVTLNMPGYQGSGELLLAIAVLVILIAAPGGVIGWAGSALTRLMPRSNKDGRDQL</sequence>
<feature type="transmembrane region" description="Helical" evidence="7">
    <location>
        <begin position="143"/>
        <end position="161"/>
    </location>
</feature>
<feature type="transmembrane region" description="Helical" evidence="7">
    <location>
        <begin position="227"/>
        <end position="251"/>
    </location>
</feature>
<keyword evidence="5 7" id="KW-0472">Membrane</keyword>
<proteinExistence type="predicted"/>
<feature type="transmembrane region" description="Helical" evidence="7">
    <location>
        <begin position="116"/>
        <end position="136"/>
    </location>
</feature>
<feature type="transmembrane region" description="Helical" evidence="7">
    <location>
        <begin position="65"/>
        <end position="86"/>
    </location>
</feature>
<dbReference type="PANTHER" id="PTHR30482:SF10">
    <property type="entry name" value="HIGH-AFFINITY BRANCHED-CHAIN AMINO ACID TRANSPORT PROTEIN BRAE"/>
    <property type="match status" value="1"/>
</dbReference>
<evidence type="ECO:0000313" key="8">
    <source>
        <dbReference type="EMBL" id="MFC4605250.1"/>
    </source>
</evidence>
<dbReference type="CDD" id="cd06581">
    <property type="entry name" value="TM_PBP1_LivM_like"/>
    <property type="match status" value="1"/>
</dbReference>
<organism evidence="8 9">
    <name type="scientific">Rhodococcus kronopolitis</name>
    <dbReference type="NCBI Taxonomy" id="1460226"/>
    <lineage>
        <taxon>Bacteria</taxon>
        <taxon>Bacillati</taxon>
        <taxon>Actinomycetota</taxon>
        <taxon>Actinomycetes</taxon>
        <taxon>Mycobacteriales</taxon>
        <taxon>Nocardiaceae</taxon>
        <taxon>Rhodococcus</taxon>
    </lineage>
</organism>
<feature type="compositionally biased region" description="Low complexity" evidence="6">
    <location>
        <begin position="8"/>
        <end position="24"/>
    </location>
</feature>
<feature type="transmembrane region" description="Helical" evidence="7">
    <location>
        <begin position="315"/>
        <end position="336"/>
    </location>
</feature>
<evidence type="ECO:0000256" key="3">
    <source>
        <dbReference type="ARBA" id="ARBA00022692"/>
    </source>
</evidence>
<feature type="transmembrane region" description="Helical" evidence="7">
    <location>
        <begin position="189"/>
        <end position="206"/>
    </location>
</feature>
<evidence type="ECO:0000256" key="2">
    <source>
        <dbReference type="ARBA" id="ARBA00022475"/>
    </source>
</evidence>
<evidence type="ECO:0000256" key="1">
    <source>
        <dbReference type="ARBA" id="ARBA00004651"/>
    </source>
</evidence>
<evidence type="ECO:0000256" key="6">
    <source>
        <dbReference type="SAM" id="MobiDB-lite"/>
    </source>
</evidence>
<comment type="subcellular location">
    <subcellularLocation>
        <location evidence="1">Cell membrane</location>
        <topology evidence="1">Multi-pass membrane protein</topology>
    </subcellularLocation>
</comment>
<protein>
    <submittedName>
        <fullName evidence="8">Branched-chain amino acid ABC transporter permease</fullName>
    </submittedName>
</protein>
<dbReference type="Proteomes" id="UP001595914">
    <property type="component" value="Unassembled WGS sequence"/>
</dbReference>
<accession>A0ABV9FTA4</accession>
<evidence type="ECO:0000256" key="7">
    <source>
        <dbReference type="SAM" id="Phobius"/>
    </source>
</evidence>
<feature type="transmembrane region" description="Helical" evidence="7">
    <location>
        <begin position="93"/>
        <end position="110"/>
    </location>
</feature>
<evidence type="ECO:0000256" key="4">
    <source>
        <dbReference type="ARBA" id="ARBA00022989"/>
    </source>
</evidence>
<feature type="region of interest" description="Disordered" evidence="6">
    <location>
        <begin position="1"/>
        <end position="24"/>
    </location>
</feature>
<evidence type="ECO:0000313" key="9">
    <source>
        <dbReference type="Proteomes" id="UP001595914"/>
    </source>
</evidence>
<dbReference type="InterPro" id="IPR001851">
    <property type="entry name" value="ABC_transp_permease"/>
</dbReference>
<keyword evidence="9" id="KW-1185">Reference proteome</keyword>
<feature type="transmembrane region" description="Helical" evidence="7">
    <location>
        <begin position="290"/>
        <end position="309"/>
    </location>
</feature>